<dbReference type="Pfam" id="PF13439">
    <property type="entry name" value="Glyco_transf_4"/>
    <property type="match status" value="1"/>
</dbReference>
<evidence type="ECO:0000259" key="2">
    <source>
        <dbReference type="Pfam" id="PF00534"/>
    </source>
</evidence>
<keyword evidence="4" id="KW-0808">Transferase</keyword>
<dbReference type="AlphaFoldDB" id="A0A1G6PN31"/>
<name>A0A1G6PN31_9BACL</name>
<dbReference type="SUPFAM" id="SSF53756">
    <property type="entry name" value="UDP-Glycosyltransferase/glycogen phosphorylase"/>
    <property type="match status" value="1"/>
</dbReference>
<dbReference type="STRING" id="1236220.SAMN04488112_11731"/>
<dbReference type="PANTHER" id="PTHR45947:SF3">
    <property type="entry name" value="SULFOQUINOVOSYL TRANSFERASE SQD2"/>
    <property type="match status" value="1"/>
</dbReference>
<organism evidence="4 5">
    <name type="scientific">Melghirimyces thermohalophilus</name>
    <dbReference type="NCBI Taxonomy" id="1236220"/>
    <lineage>
        <taxon>Bacteria</taxon>
        <taxon>Bacillati</taxon>
        <taxon>Bacillota</taxon>
        <taxon>Bacilli</taxon>
        <taxon>Bacillales</taxon>
        <taxon>Thermoactinomycetaceae</taxon>
        <taxon>Melghirimyces</taxon>
    </lineage>
</organism>
<sequence length="399" mass="45210">MNRNMPHRLWVFTMEYDPYIIGGLGRVATDLTEALVRSGMSITVISRSKSSRIHITKKRGLHIIRLPLRKAFFSQKSGNYRPAVIERWLERRGFQKPQAILTHSLQFSDLALHYRKKHRIPLIYLSHSLVDSDSKRNRKRQKSQLQLLRGANKIVVPSASESAKLKKRYPFCEHKTVVIKHGIRIRKPATRGPRHRLLFVGRLVPLKGVEELLKAVYRLKQTGEKVQLTVVGTGPKEHSTHFKWVAKKLGISSQVRWLGYATQRKVQNMYATHHAVIMPSRQESFGLVALEALARGIPLVSTQSGGLSEFVNSQVAQIIPKVNSRAIADAVQNMWKHKTATNRRVIAGRKLASKLTWPYAASQYKKLFQSIPGIERELQPADPPLQKGDGTPGCGQTRS</sequence>
<dbReference type="Pfam" id="PF00534">
    <property type="entry name" value="Glycos_transf_1"/>
    <property type="match status" value="1"/>
</dbReference>
<keyword evidence="5" id="KW-1185">Reference proteome</keyword>
<dbReference type="CDD" id="cd03801">
    <property type="entry name" value="GT4_PimA-like"/>
    <property type="match status" value="1"/>
</dbReference>
<dbReference type="Proteomes" id="UP000199387">
    <property type="component" value="Unassembled WGS sequence"/>
</dbReference>
<feature type="domain" description="Glycosyltransferase subfamily 4-like N-terminal" evidence="3">
    <location>
        <begin position="21"/>
        <end position="184"/>
    </location>
</feature>
<evidence type="ECO:0000313" key="5">
    <source>
        <dbReference type="Proteomes" id="UP000199387"/>
    </source>
</evidence>
<dbReference type="InterPro" id="IPR028098">
    <property type="entry name" value="Glyco_trans_4-like_N"/>
</dbReference>
<gene>
    <name evidence="4" type="ORF">SAMN04488112_11731</name>
</gene>
<dbReference type="Gene3D" id="3.40.50.2000">
    <property type="entry name" value="Glycogen Phosphorylase B"/>
    <property type="match status" value="2"/>
</dbReference>
<proteinExistence type="predicted"/>
<accession>A0A1G6PN31</accession>
<dbReference type="EMBL" id="FMZA01000017">
    <property type="protein sequence ID" value="SDC80916.1"/>
    <property type="molecule type" value="Genomic_DNA"/>
</dbReference>
<feature type="domain" description="Glycosyl transferase family 1" evidence="2">
    <location>
        <begin position="189"/>
        <end position="345"/>
    </location>
</feature>
<dbReference type="InterPro" id="IPR050194">
    <property type="entry name" value="Glycosyltransferase_grp1"/>
</dbReference>
<reference evidence="4 5" key="1">
    <citation type="submission" date="2016-10" db="EMBL/GenBank/DDBJ databases">
        <authorList>
            <person name="de Groot N.N."/>
        </authorList>
    </citation>
    <scope>NUCLEOTIDE SEQUENCE [LARGE SCALE GENOMIC DNA]</scope>
    <source>
        <strain evidence="4 5">DSM 45514</strain>
    </source>
</reference>
<dbReference type="RefSeq" id="WP_091571655.1">
    <property type="nucleotide sequence ID" value="NZ_FMZA01000017.1"/>
</dbReference>
<dbReference type="OrthoDB" id="9795068at2"/>
<evidence type="ECO:0000313" key="4">
    <source>
        <dbReference type="EMBL" id="SDC80916.1"/>
    </source>
</evidence>
<protein>
    <submittedName>
        <fullName evidence="4">Glycosyltransferase involved in cell wall bisynthesis</fullName>
    </submittedName>
</protein>
<feature type="region of interest" description="Disordered" evidence="1">
    <location>
        <begin position="377"/>
        <end position="399"/>
    </location>
</feature>
<evidence type="ECO:0000259" key="3">
    <source>
        <dbReference type="Pfam" id="PF13439"/>
    </source>
</evidence>
<dbReference type="PANTHER" id="PTHR45947">
    <property type="entry name" value="SULFOQUINOVOSYL TRANSFERASE SQD2"/>
    <property type="match status" value="1"/>
</dbReference>
<dbReference type="GO" id="GO:0016758">
    <property type="term" value="F:hexosyltransferase activity"/>
    <property type="evidence" value="ECO:0007669"/>
    <property type="project" value="TreeGrafter"/>
</dbReference>
<dbReference type="InterPro" id="IPR001296">
    <property type="entry name" value="Glyco_trans_1"/>
</dbReference>
<evidence type="ECO:0000256" key="1">
    <source>
        <dbReference type="SAM" id="MobiDB-lite"/>
    </source>
</evidence>